<organism evidence="2 3">
    <name type="scientific">Babesia bovis</name>
    <dbReference type="NCBI Taxonomy" id="5865"/>
    <lineage>
        <taxon>Eukaryota</taxon>
        <taxon>Sar</taxon>
        <taxon>Alveolata</taxon>
        <taxon>Apicomplexa</taxon>
        <taxon>Aconoidasida</taxon>
        <taxon>Piroplasmida</taxon>
        <taxon>Babesiidae</taxon>
        <taxon>Babesia</taxon>
    </lineage>
</organism>
<reference evidence="3" key="2">
    <citation type="journal article" date="2020" name="Data Brief">
        <title>Transcriptome dataset of Babesia bovis life stages within vertebrate and invertebrate hosts.</title>
        <authorList>
            <person name="Ueti M.W."/>
            <person name="Johnson W.C."/>
            <person name="Kappmeyer L.S."/>
            <person name="Herndon D.R."/>
            <person name="Mousel M.R."/>
            <person name="Reif K.E."/>
            <person name="Taus N.S."/>
            <person name="Ifeonu O.O."/>
            <person name="Silva J.C."/>
            <person name="Suarez C.E."/>
            <person name="Brayton K.A."/>
        </authorList>
    </citation>
    <scope>NUCLEOTIDE SEQUENCE [LARGE SCALE GENOMIC DNA]</scope>
</reference>
<evidence type="ECO:0000256" key="1">
    <source>
        <dbReference type="SAM" id="Coils"/>
    </source>
</evidence>
<dbReference type="RefSeq" id="XP_001611336.1">
    <property type="nucleotide sequence ID" value="XM_001611286.1"/>
</dbReference>
<feature type="coiled-coil region" evidence="1">
    <location>
        <begin position="733"/>
        <end position="774"/>
    </location>
</feature>
<keyword evidence="1" id="KW-0175">Coiled coil</keyword>
<dbReference type="eggNOG" id="ENOG502S8C4">
    <property type="taxonomic scope" value="Eukaryota"/>
</dbReference>
<feature type="coiled-coil region" evidence="1">
    <location>
        <begin position="603"/>
        <end position="707"/>
    </location>
</feature>
<sequence>MNNDLRYRVILHGPSVWKGTTKPVDAEQETPFIVAFEPQSNLVIVKQGTVEIENLTIDDLTSATQILSLFFFESQDDANDAERVLNKSLSRLQTLYDIFRNTTILEVLERCLGSVHVPLEVVSSRMDFNAEASIVSNGGTNSARTSDVTGAYNLRMPISQNLQVVTPDMDMIEYLKQALGKKNHIVNKVSISFYQTNANKLKNDSQLSNEVGATYVVRKSALNTPRNVTRATTPSARAGKAVVDLYSKRGLINPPTQWSASEYDENILAAASPVLKGAITSQKLEECIGELRSVSQEQYVALEELDNAEIPQNEVVNTESLSIDNDEKSVKNVKENKEIITDGLYTDRTNNTEIDAAVEFALQLIHTFDLGKIEVLNVPEPDKPMPQVSRRNLNVADVEEKVENVENEDHELLESTEQHITEISQPCSPVIGEEQSLEEELMALKSQHELETIELNSALKEKEEQIQKLVNANLAKETETLSEHNKVVDNLKQQINGLLAEKQNLSRQLQTIVQENQQLGEQVDIYEGKLADAKKLEVVIEQIKTESEGKLTVLRECLAKQQKDNELLNSEVNRCNAEISNITTAFEEVKQRETMLIAKTNEYKKELKQLDVMQVDLDSANEQIEQLKNEISKLKMTNEEQKQLFADSEMRCEKLKEELDLALAETSEYKQELNKVELVSLQLKESLDELKAKNNKLEVKLEMITTLQERLKTEKNNSTDQILKEKMKYDILMKEYEVKCSNMSEQIACLQNKLNVATEDYEALRNEYASHRIKCCLDSSIKNAKLVSGAKLKTSLMNTVLKCKAELARQQCQLKVMAKTLKLPDNVKTTQIAAEVGRNLTVLSIAKHKLATHGKIKAAYNHIKAEKDDLMRQLETKKYECKSCAKRNEHMIEENQRLISALMMEREKLASMQIEAKLQIANELTKTNEEKRILYAKQCELKMQNEDLKEEVSVLKRQVTMLQMSSIERESDYKESPYPSIDSNNLVVHKLNSMPNVFPKTGMVHRSMRRGSETTFCGDVSVDYTPSVDFGKQRTLDRNVIPGSPCAYKDTKASLYSRRATLERMRAREHKFARANDEVYVGSSIKHKHPWMF</sequence>
<keyword evidence="3" id="KW-1185">Reference proteome</keyword>
<dbReference type="STRING" id="5865.A7AMI4"/>
<dbReference type="Proteomes" id="UP000002173">
    <property type="component" value="Unassembled WGS sequence"/>
</dbReference>
<proteinExistence type="predicted"/>
<dbReference type="KEGG" id="bbo:BBOV_III002010"/>
<evidence type="ECO:0000313" key="2">
    <source>
        <dbReference type="EMBL" id="EDO07768.1"/>
    </source>
</evidence>
<dbReference type="InParanoid" id="A7AMI4"/>
<dbReference type="AlphaFoldDB" id="A7AMI4"/>
<comment type="caution">
    <text evidence="2">The sequence shown here is derived from an EMBL/GenBank/DDBJ whole genome shotgun (WGS) entry which is preliminary data.</text>
</comment>
<name>A7AMI4_BABBO</name>
<dbReference type="GeneID" id="5479581"/>
<dbReference type="OMA" id="HDYVIDI"/>
<feature type="coiled-coil region" evidence="1">
    <location>
        <begin position="388"/>
        <end position="578"/>
    </location>
</feature>
<evidence type="ECO:0000313" key="3">
    <source>
        <dbReference type="Proteomes" id="UP000002173"/>
    </source>
</evidence>
<dbReference type="EMBL" id="AAXT01000001">
    <property type="protein sequence ID" value="EDO07768.1"/>
    <property type="molecule type" value="Genomic_DNA"/>
</dbReference>
<reference evidence="2 3" key="1">
    <citation type="journal article" date="2007" name="PLoS Pathog.">
        <title>Genome sequence of Babesia bovis and comparative analysis of apicomplexan hemoprotozoa.</title>
        <authorList>
            <person name="Brayton K.A."/>
            <person name="Lau A.O.T."/>
            <person name="Herndon D.R."/>
            <person name="Hannick L."/>
            <person name="Kappmeyer L.S."/>
            <person name="Berens S.J."/>
            <person name="Bidwell S.L."/>
            <person name="Brown W.C."/>
            <person name="Crabtree J."/>
            <person name="Fadrosh D."/>
            <person name="Feldblum T."/>
            <person name="Forberger H.A."/>
            <person name="Haas B.J."/>
            <person name="Howell J.M."/>
            <person name="Khouri H."/>
            <person name="Koo H."/>
            <person name="Mann D.J."/>
            <person name="Norimine J."/>
            <person name="Paulsen I.T."/>
            <person name="Radune D."/>
            <person name="Ren Q."/>
            <person name="Smith R.K. Jr."/>
            <person name="Suarez C.E."/>
            <person name="White O."/>
            <person name="Wortman J.R."/>
            <person name="Knowles D.P. Jr."/>
            <person name="McElwain T.F."/>
            <person name="Nene V.M."/>
        </authorList>
    </citation>
    <scope>NUCLEOTIDE SEQUENCE [LARGE SCALE GENOMIC DNA]</scope>
    <source>
        <strain evidence="2">T2Bo</strain>
    </source>
</reference>
<dbReference type="VEuPathDB" id="PiroplasmaDB:BBOV_III002010"/>
<gene>
    <name evidence="2" type="ORF">BBOV_III002010</name>
</gene>
<accession>A7AMI4</accession>
<reference evidence="3" key="3">
    <citation type="journal article" date="2021" name="Int. J. Parasitol.">
        <title>Comparative analysis of gene expression between Babesia bovis blood stages and kinetes allowed by improved genome annotation.</title>
        <authorList>
            <person name="Ueti M.W."/>
            <person name="Johnson W.C."/>
            <person name="Kappmeyer L.S."/>
            <person name="Herndon D.R."/>
            <person name="Mousel M.R."/>
            <person name="Reif K.E."/>
            <person name="Taus N.S."/>
            <person name="Ifeonu O.O."/>
            <person name="Silva J.C."/>
            <person name="Suarez C.E."/>
            <person name="Brayton K.A."/>
        </authorList>
    </citation>
    <scope>NUCLEOTIDE SEQUENCE [LARGE SCALE GENOMIC DNA]</scope>
</reference>
<protein>
    <submittedName>
        <fullName evidence="2">Uncharacterized protein</fullName>
    </submittedName>
</protein>